<dbReference type="InterPro" id="IPR036366">
    <property type="entry name" value="PGBDSf"/>
</dbReference>
<dbReference type="InterPro" id="IPR002508">
    <property type="entry name" value="MurNAc-LAA_cat"/>
</dbReference>
<dbReference type="GO" id="GO:0009253">
    <property type="term" value="P:peptidoglycan catabolic process"/>
    <property type="evidence" value="ECO:0007669"/>
    <property type="project" value="InterPro"/>
</dbReference>
<protein>
    <submittedName>
        <fullName evidence="4">N-acetylmuramoyl-L-alanine amidase</fullName>
        <ecNumber evidence="4">3.5.1.28</ecNumber>
    </submittedName>
</protein>
<name>A0A9J6QKU3_9FIRM</name>
<dbReference type="Gene3D" id="1.10.101.10">
    <property type="entry name" value="PGBD-like superfamily/PGBD"/>
    <property type="match status" value="1"/>
</dbReference>
<dbReference type="Proteomes" id="UP001065549">
    <property type="component" value="Unassembled WGS sequence"/>
</dbReference>
<reference evidence="4" key="1">
    <citation type="submission" date="2022-09" db="EMBL/GenBank/DDBJ databases">
        <title>Culturomic study of gut microbiota in children with autism spectrum disorder.</title>
        <authorList>
            <person name="Efimov B.A."/>
            <person name="Chaplin A.V."/>
            <person name="Sokolova S.R."/>
            <person name="Pikina A.P."/>
            <person name="Korzhanova M."/>
            <person name="Belova V."/>
            <person name="Korostin D."/>
        </authorList>
    </citation>
    <scope>NUCLEOTIDE SEQUENCE</scope>
    <source>
        <strain evidence="4">ASD5510</strain>
    </source>
</reference>
<evidence type="ECO:0000313" key="5">
    <source>
        <dbReference type="Proteomes" id="UP001065549"/>
    </source>
</evidence>
<feature type="compositionally biased region" description="Basic and acidic residues" evidence="2">
    <location>
        <begin position="214"/>
        <end position="229"/>
    </location>
</feature>
<dbReference type="InterPro" id="IPR036365">
    <property type="entry name" value="PGBD-like_sf"/>
</dbReference>
<proteinExistence type="predicted"/>
<accession>A0A9J6QKU3</accession>
<dbReference type="PANTHER" id="PTHR30404">
    <property type="entry name" value="N-ACETYLMURAMOYL-L-ALANINE AMIDASE"/>
    <property type="match status" value="1"/>
</dbReference>
<dbReference type="RefSeq" id="WP_269478425.1">
    <property type="nucleotide sequence ID" value="NZ_JAOSHN010000002.1"/>
</dbReference>
<dbReference type="SMART" id="SM00646">
    <property type="entry name" value="Ami_3"/>
    <property type="match status" value="1"/>
</dbReference>
<dbReference type="Pfam" id="PF01520">
    <property type="entry name" value="Amidase_3"/>
    <property type="match status" value="1"/>
</dbReference>
<dbReference type="SUPFAM" id="SSF47090">
    <property type="entry name" value="PGBD-like"/>
    <property type="match status" value="1"/>
</dbReference>
<dbReference type="EMBL" id="JAOSHN010000002">
    <property type="protein sequence ID" value="MCU7378112.1"/>
    <property type="molecule type" value="Genomic_DNA"/>
</dbReference>
<evidence type="ECO:0000259" key="3">
    <source>
        <dbReference type="SMART" id="SM00646"/>
    </source>
</evidence>
<keyword evidence="5" id="KW-1185">Reference proteome</keyword>
<dbReference type="EC" id="3.5.1.28" evidence="4"/>
<dbReference type="CDD" id="cd02696">
    <property type="entry name" value="MurNAc-LAA"/>
    <property type="match status" value="1"/>
</dbReference>
<dbReference type="InterPro" id="IPR050695">
    <property type="entry name" value="N-acetylmuramoyl_amidase_3"/>
</dbReference>
<feature type="compositionally biased region" description="Pro residues" evidence="2">
    <location>
        <begin position="203"/>
        <end position="212"/>
    </location>
</feature>
<comment type="caution">
    <text evidence="4">The sequence shown here is derived from an EMBL/GenBank/DDBJ whole genome shotgun (WGS) entry which is preliminary data.</text>
</comment>
<dbReference type="AlphaFoldDB" id="A0A9J6QKU3"/>
<dbReference type="GO" id="GO:0030288">
    <property type="term" value="C:outer membrane-bounded periplasmic space"/>
    <property type="evidence" value="ECO:0007669"/>
    <property type="project" value="TreeGrafter"/>
</dbReference>
<evidence type="ECO:0000256" key="1">
    <source>
        <dbReference type="ARBA" id="ARBA00022801"/>
    </source>
</evidence>
<sequence length="344" mass="37727">MAKIAIDAGHGRYTPGKRCMKKLDKHETREWVLNDRVADELGRLLKAAEHTVKRMDDTDGSTDVSLESRVRKANAWGADFYISVHHNSGVGGSSGGGTEVYVSKGCQAKSKKAQSAIYKHAIKRGNLKGNRADGTRTANFYVIRYTDMPACLIECGFMDSKVDIKYILDPAWSKKIALGIAEGICEVFGGTVKAGASGGSTPKPEPAKPAPVKPAEKDNGKLDEDGKWGKDCTLKNQKVFNTEQDGIISFQPAANKKYLASCYEVSWKFYTSGYDAGSALIKAIQRFLKEQGYYTGKIDGWCGKQTVIAMQKFLRAKGYYAGDIDGSMGPKTVKGWQRYINSRL</sequence>
<keyword evidence="1 4" id="KW-0378">Hydrolase</keyword>
<evidence type="ECO:0000256" key="2">
    <source>
        <dbReference type="SAM" id="MobiDB-lite"/>
    </source>
</evidence>
<organism evidence="4 5">
    <name type="scientific">Hominibacterium faecale</name>
    <dbReference type="NCBI Taxonomy" id="2839743"/>
    <lineage>
        <taxon>Bacteria</taxon>
        <taxon>Bacillati</taxon>
        <taxon>Bacillota</taxon>
        <taxon>Clostridia</taxon>
        <taxon>Peptostreptococcales</taxon>
        <taxon>Anaerovoracaceae</taxon>
        <taxon>Hominibacterium</taxon>
    </lineage>
</organism>
<dbReference type="SUPFAM" id="SSF53187">
    <property type="entry name" value="Zn-dependent exopeptidases"/>
    <property type="match status" value="1"/>
</dbReference>
<gene>
    <name evidence="4" type="ORF">OBO34_07065</name>
</gene>
<feature type="region of interest" description="Disordered" evidence="2">
    <location>
        <begin position="196"/>
        <end position="229"/>
    </location>
</feature>
<dbReference type="Gene3D" id="3.40.630.40">
    <property type="entry name" value="Zn-dependent exopeptidases"/>
    <property type="match status" value="1"/>
</dbReference>
<feature type="domain" description="MurNAc-LAA" evidence="3">
    <location>
        <begin position="70"/>
        <end position="185"/>
    </location>
</feature>
<dbReference type="GO" id="GO:0008745">
    <property type="term" value="F:N-acetylmuramoyl-L-alanine amidase activity"/>
    <property type="evidence" value="ECO:0007669"/>
    <property type="project" value="UniProtKB-EC"/>
</dbReference>
<dbReference type="PANTHER" id="PTHR30404:SF0">
    <property type="entry name" value="N-ACETYLMURAMOYL-L-ALANINE AMIDASE AMIC"/>
    <property type="match status" value="1"/>
</dbReference>
<evidence type="ECO:0000313" key="4">
    <source>
        <dbReference type="EMBL" id="MCU7378112.1"/>
    </source>
</evidence>